<name>A0AAP0HJN0_9MAGN</name>
<organism evidence="2 3">
    <name type="scientific">Stephania japonica</name>
    <dbReference type="NCBI Taxonomy" id="461633"/>
    <lineage>
        <taxon>Eukaryota</taxon>
        <taxon>Viridiplantae</taxon>
        <taxon>Streptophyta</taxon>
        <taxon>Embryophyta</taxon>
        <taxon>Tracheophyta</taxon>
        <taxon>Spermatophyta</taxon>
        <taxon>Magnoliopsida</taxon>
        <taxon>Ranunculales</taxon>
        <taxon>Menispermaceae</taxon>
        <taxon>Menispermoideae</taxon>
        <taxon>Cissampelideae</taxon>
        <taxon>Stephania</taxon>
    </lineage>
</organism>
<dbReference type="Proteomes" id="UP001417504">
    <property type="component" value="Unassembled WGS sequence"/>
</dbReference>
<gene>
    <name evidence="2" type="ORF">Sjap_024195</name>
</gene>
<accession>A0AAP0HJN0</accession>
<comment type="caution">
    <text evidence="2">The sequence shown here is derived from an EMBL/GenBank/DDBJ whole genome shotgun (WGS) entry which is preliminary data.</text>
</comment>
<sequence>METQLVIGMCPYRTLVPGLHSLQLRLFVHWFGWCTWDAFYTDVTTEGVNEGISGEIG</sequence>
<protein>
    <submittedName>
        <fullName evidence="2">Uncharacterized protein</fullName>
    </submittedName>
</protein>
<reference evidence="2 3" key="1">
    <citation type="submission" date="2024-01" db="EMBL/GenBank/DDBJ databases">
        <title>Genome assemblies of Stephania.</title>
        <authorList>
            <person name="Yang L."/>
        </authorList>
    </citation>
    <scope>NUCLEOTIDE SEQUENCE [LARGE SCALE GENOMIC DNA]</scope>
    <source>
        <strain evidence="2">QJT</strain>
        <tissue evidence="2">Leaf</tissue>
    </source>
</reference>
<evidence type="ECO:0000256" key="1">
    <source>
        <dbReference type="ARBA" id="ARBA00023277"/>
    </source>
</evidence>
<dbReference type="InterPro" id="IPR008811">
    <property type="entry name" value="Glycosyl_hydrolases_36"/>
</dbReference>
<evidence type="ECO:0000313" key="3">
    <source>
        <dbReference type="Proteomes" id="UP001417504"/>
    </source>
</evidence>
<dbReference type="EMBL" id="JBBNAE010000010">
    <property type="protein sequence ID" value="KAK9091018.1"/>
    <property type="molecule type" value="Genomic_DNA"/>
</dbReference>
<keyword evidence="1" id="KW-0119">Carbohydrate metabolism</keyword>
<evidence type="ECO:0000313" key="2">
    <source>
        <dbReference type="EMBL" id="KAK9091018.1"/>
    </source>
</evidence>
<keyword evidence="3" id="KW-1185">Reference proteome</keyword>
<dbReference type="Pfam" id="PF05691">
    <property type="entry name" value="Raffinose_syn"/>
    <property type="match status" value="1"/>
</dbReference>
<proteinExistence type="predicted"/>
<dbReference type="AlphaFoldDB" id="A0AAP0HJN0"/>